<keyword evidence="8" id="KW-1278">Translocase</keyword>
<keyword evidence="7 11" id="KW-0067">ATP-binding</keyword>
<comment type="subcellular location">
    <subcellularLocation>
        <location evidence="1">Cell membrane</location>
        <topology evidence="1">Peripheral membrane protein</topology>
    </subcellularLocation>
</comment>
<evidence type="ECO:0000256" key="3">
    <source>
        <dbReference type="ARBA" id="ARBA00022475"/>
    </source>
</evidence>
<dbReference type="PANTHER" id="PTHR43790:SF3">
    <property type="entry name" value="D-ALLOSE IMPORT ATP-BINDING PROTEIN ALSA-RELATED"/>
    <property type="match status" value="1"/>
</dbReference>
<evidence type="ECO:0000256" key="6">
    <source>
        <dbReference type="ARBA" id="ARBA00022741"/>
    </source>
</evidence>
<dbReference type="AlphaFoldDB" id="A0A1M5BAQ9"/>
<dbReference type="GO" id="GO:0005524">
    <property type="term" value="F:ATP binding"/>
    <property type="evidence" value="ECO:0007669"/>
    <property type="project" value="UniProtKB-KW"/>
</dbReference>
<dbReference type="PANTHER" id="PTHR43790">
    <property type="entry name" value="CARBOHYDRATE TRANSPORT ATP-BINDING PROTEIN MG119-RELATED"/>
    <property type="match status" value="1"/>
</dbReference>
<evidence type="ECO:0000256" key="8">
    <source>
        <dbReference type="ARBA" id="ARBA00022967"/>
    </source>
</evidence>
<dbReference type="EMBL" id="FQVI01000025">
    <property type="protein sequence ID" value="SHF39593.1"/>
    <property type="molecule type" value="Genomic_DNA"/>
</dbReference>
<name>A0A1M5BAQ9_9CLOT</name>
<keyword evidence="9" id="KW-0472">Membrane</keyword>
<evidence type="ECO:0000256" key="5">
    <source>
        <dbReference type="ARBA" id="ARBA00022737"/>
    </source>
</evidence>
<keyword evidence="3" id="KW-1003">Cell membrane</keyword>
<dbReference type="Pfam" id="PF00005">
    <property type="entry name" value="ABC_tran"/>
    <property type="match status" value="2"/>
</dbReference>
<keyword evidence="5" id="KW-0677">Repeat</keyword>
<dbReference type="InterPro" id="IPR003439">
    <property type="entry name" value="ABC_transporter-like_ATP-bd"/>
</dbReference>
<dbReference type="InterPro" id="IPR017871">
    <property type="entry name" value="ABC_transporter-like_CS"/>
</dbReference>
<protein>
    <submittedName>
        <fullName evidence="11">D-xylose transport system ATP-binding protein</fullName>
    </submittedName>
</protein>
<evidence type="ECO:0000256" key="1">
    <source>
        <dbReference type="ARBA" id="ARBA00004202"/>
    </source>
</evidence>
<sequence length="517" mass="57170">MQEKEIVLSVNHICKSFYDNQVLENVSIALKKGEILAILGENGAGKSTLMKIVSGIYPAGSYTGTIEVQGKEKTFRNPRDAQNAGIAMIYQEINLELDLTVAENIFVGHIPKTPRGMVDWKRMKKEAEAVLKTLGIELDVTMLVRNLSASIQQLICIARSLILNPHVLILDEPTAALTESETKFLVDILRKLQGEGISCIYISHKLEEVFHISDRVVVLRDGTCISEYSGPEYDSEQIVEDIIGRKMEKMYPSVPKTIGEEVLRVEDFTVPHPYNKKVNIVDHVSFSVRAGEVLGLAGLVGAGRSETLRAVYGIMKKKAGCIFLDGKELAMPRGKTASGYGISLLNEDRKRDGYVKSMNVRQNLTLSYLDKLKKGPFIDKKKEKELAEKYFKMLHIKAPSLDAGILSLSGGNQQKVLLGKCIITNPRVLLLDEPTRGVDVGAKSEIYRVIADLAAGGMSIVIVSSELPELYALCDRFVVLSNGRVSGELEKEEASQVKIMNLSCKQTTGRNREEIRG</sequence>
<dbReference type="GO" id="GO:0016887">
    <property type="term" value="F:ATP hydrolysis activity"/>
    <property type="evidence" value="ECO:0007669"/>
    <property type="project" value="InterPro"/>
</dbReference>
<keyword evidence="2" id="KW-0813">Transport</keyword>
<evidence type="ECO:0000256" key="2">
    <source>
        <dbReference type="ARBA" id="ARBA00022448"/>
    </source>
</evidence>
<keyword evidence="6" id="KW-0547">Nucleotide-binding</keyword>
<evidence type="ECO:0000313" key="12">
    <source>
        <dbReference type="Proteomes" id="UP000184245"/>
    </source>
</evidence>
<feature type="domain" description="ABC transporter" evidence="10">
    <location>
        <begin position="8"/>
        <end position="246"/>
    </location>
</feature>
<dbReference type="CDD" id="cd03215">
    <property type="entry name" value="ABC_Carb_Monos_II"/>
    <property type="match status" value="1"/>
</dbReference>
<keyword evidence="4" id="KW-0762">Sugar transport</keyword>
<evidence type="ECO:0000259" key="10">
    <source>
        <dbReference type="PROSITE" id="PS50893"/>
    </source>
</evidence>
<keyword evidence="12" id="KW-1185">Reference proteome</keyword>
<dbReference type="InterPro" id="IPR027417">
    <property type="entry name" value="P-loop_NTPase"/>
</dbReference>
<organism evidence="11 12">
    <name type="scientific">Lactonifactor longoviformis DSM 17459</name>
    <dbReference type="NCBI Taxonomy" id="1122155"/>
    <lineage>
        <taxon>Bacteria</taxon>
        <taxon>Bacillati</taxon>
        <taxon>Bacillota</taxon>
        <taxon>Clostridia</taxon>
        <taxon>Eubacteriales</taxon>
        <taxon>Clostridiaceae</taxon>
        <taxon>Lactonifactor</taxon>
    </lineage>
</organism>
<dbReference type="GO" id="GO:0005886">
    <property type="term" value="C:plasma membrane"/>
    <property type="evidence" value="ECO:0007669"/>
    <property type="project" value="UniProtKB-SubCell"/>
</dbReference>
<dbReference type="Proteomes" id="UP000184245">
    <property type="component" value="Unassembled WGS sequence"/>
</dbReference>
<dbReference type="CDD" id="cd03216">
    <property type="entry name" value="ABC_Carb_Monos_I"/>
    <property type="match status" value="1"/>
</dbReference>
<evidence type="ECO:0000313" key="11">
    <source>
        <dbReference type="EMBL" id="SHF39593.1"/>
    </source>
</evidence>
<evidence type="ECO:0000256" key="7">
    <source>
        <dbReference type="ARBA" id="ARBA00022840"/>
    </source>
</evidence>
<dbReference type="PROSITE" id="PS00211">
    <property type="entry name" value="ABC_TRANSPORTER_1"/>
    <property type="match status" value="1"/>
</dbReference>
<dbReference type="SMART" id="SM00382">
    <property type="entry name" value="AAA"/>
    <property type="match status" value="2"/>
</dbReference>
<dbReference type="OrthoDB" id="9771863at2"/>
<dbReference type="SUPFAM" id="SSF52540">
    <property type="entry name" value="P-loop containing nucleoside triphosphate hydrolases"/>
    <property type="match status" value="2"/>
</dbReference>
<dbReference type="PROSITE" id="PS50893">
    <property type="entry name" value="ABC_TRANSPORTER_2"/>
    <property type="match status" value="2"/>
</dbReference>
<dbReference type="STRING" id="1122155.SAMN02745158_03579"/>
<evidence type="ECO:0000256" key="4">
    <source>
        <dbReference type="ARBA" id="ARBA00022597"/>
    </source>
</evidence>
<feature type="domain" description="ABC transporter" evidence="10">
    <location>
        <begin position="263"/>
        <end position="507"/>
    </location>
</feature>
<accession>A0A1M5BAQ9</accession>
<evidence type="ECO:0000256" key="9">
    <source>
        <dbReference type="ARBA" id="ARBA00023136"/>
    </source>
</evidence>
<dbReference type="InterPro" id="IPR050107">
    <property type="entry name" value="ABC_carbohydrate_import_ATPase"/>
</dbReference>
<dbReference type="FunFam" id="3.40.50.300:FF:000127">
    <property type="entry name" value="Ribose import ATP-binding protein RbsA"/>
    <property type="match status" value="1"/>
</dbReference>
<dbReference type="RefSeq" id="WP_072854144.1">
    <property type="nucleotide sequence ID" value="NZ_FQVI01000025.1"/>
</dbReference>
<gene>
    <name evidence="11" type="ORF">SAMN02745158_03579</name>
</gene>
<reference evidence="11 12" key="1">
    <citation type="submission" date="2016-11" db="EMBL/GenBank/DDBJ databases">
        <authorList>
            <person name="Jaros S."/>
            <person name="Januszkiewicz K."/>
            <person name="Wedrychowicz H."/>
        </authorList>
    </citation>
    <scope>NUCLEOTIDE SEQUENCE [LARGE SCALE GENOMIC DNA]</scope>
    <source>
        <strain evidence="11 12">DSM 17459</strain>
    </source>
</reference>
<dbReference type="InterPro" id="IPR003593">
    <property type="entry name" value="AAA+_ATPase"/>
</dbReference>
<proteinExistence type="predicted"/>
<dbReference type="Gene3D" id="3.40.50.300">
    <property type="entry name" value="P-loop containing nucleotide triphosphate hydrolases"/>
    <property type="match status" value="2"/>
</dbReference>